<reference evidence="2 3" key="1">
    <citation type="submission" date="2017-11" db="EMBL/GenBank/DDBJ databases">
        <title>Draft Genome Sequence of Sporolactobacillus inulinus NBRC 111894 Isolated from Koso, a Japanese Sugar-Vegetable Fermented Beverage.</title>
        <authorList>
            <person name="Chiou T.Y."/>
            <person name="Oshima K."/>
            <person name="Suda W."/>
            <person name="Hattori M."/>
            <person name="Takahashi T."/>
        </authorList>
    </citation>
    <scope>NUCLEOTIDE SEQUENCE [LARGE SCALE GENOMIC DNA]</scope>
    <source>
        <strain evidence="2 3">NBRC111894</strain>
    </source>
</reference>
<dbReference type="GO" id="GO:0019290">
    <property type="term" value="P:siderophore biosynthetic process"/>
    <property type="evidence" value="ECO:0007669"/>
    <property type="project" value="InterPro"/>
</dbReference>
<sequence length="57" mass="6204">MTDQLPEEVKDKMKQEIPLGKLGTPEDVANVVAFLASEDSKYMTGQTLSIDGGMSMQ</sequence>
<comment type="similarity">
    <text evidence="1">Belongs to the short-chain dehydrogenases/reductases (SDR) family.</text>
</comment>
<dbReference type="InterPro" id="IPR003560">
    <property type="entry name" value="DHB_DH"/>
</dbReference>
<dbReference type="Proteomes" id="UP000319716">
    <property type="component" value="Unassembled WGS sequence"/>
</dbReference>
<dbReference type="InterPro" id="IPR036291">
    <property type="entry name" value="NAD(P)-bd_dom_sf"/>
</dbReference>
<dbReference type="Gene3D" id="3.40.50.720">
    <property type="entry name" value="NAD(P)-binding Rossmann-like Domain"/>
    <property type="match status" value="1"/>
</dbReference>
<proteinExistence type="inferred from homology"/>
<organism evidence="2 3">
    <name type="scientific">Sporolactobacillus inulinus</name>
    <dbReference type="NCBI Taxonomy" id="2078"/>
    <lineage>
        <taxon>Bacteria</taxon>
        <taxon>Bacillati</taxon>
        <taxon>Bacillota</taxon>
        <taxon>Bacilli</taxon>
        <taxon>Bacillales</taxon>
        <taxon>Sporolactobacillaceae</taxon>
        <taxon>Sporolactobacillus</taxon>
    </lineage>
</organism>
<evidence type="ECO:0000313" key="2">
    <source>
        <dbReference type="EMBL" id="GAY74492.1"/>
    </source>
</evidence>
<evidence type="ECO:0000256" key="1">
    <source>
        <dbReference type="ARBA" id="ARBA00006484"/>
    </source>
</evidence>
<dbReference type="GO" id="GO:0008667">
    <property type="term" value="F:2,3-dihydro-2,3-dihydroxybenzoate dehydrogenase activity"/>
    <property type="evidence" value="ECO:0007669"/>
    <property type="project" value="InterPro"/>
</dbReference>
<dbReference type="PRINTS" id="PR01397">
    <property type="entry name" value="DHBDHDRGNASE"/>
</dbReference>
<gene>
    <name evidence="2" type="ORF">NBRC111894_46</name>
</gene>
<dbReference type="InterPro" id="IPR002347">
    <property type="entry name" value="SDR_fam"/>
</dbReference>
<evidence type="ECO:0000313" key="3">
    <source>
        <dbReference type="Proteomes" id="UP000319716"/>
    </source>
</evidence>
<dbReference type="SUPFAM" id="SSF51735">
    <property type="entry name" value="NAD(P)-binding Rossmann-fold domains"/>
    <property type="match status" value="1"/>
</dbReference>
<dbReference type="EC" id="1.1.1.100" evidence="2"/>
<dbReference type="EMBL" id="BEXB01000001">
    <property type="protein sequence ID" value="GAY74492.1"/>
    <property type="molecule type" value="Genomic_DNA"/>
</dbReference>
<dbReference type="PANTHER" id="PTHR42879">
    <property type="entry name" value="3-OXOACYL-(ACYL-CARRIER-PROTEIN) REDUCTASE"/>
    <property type="match status" value="1"/>
</dbReference>
<dbReference type="InterPro" id="IPR050259">
    <property type="entry name" value="SDR"/>
</dbReference>
<dbReference type="GO" id="GO:0004316">
    <property type="term" value="F:3-oxoacyl-[acyl-carrier-protein] reductase (NADPH) activity"/>
    <property type="evidence" value="ECO:0007669"/>
    <property type="project" value="UniProtKB-EC"/>
</dbReference>
<dbReference type="Pfam" id="PF13561">
    <property type="entry name" value="adh_short_C2"/>
    <property type="match status" value="1"/>
</dbReference>
<name>A0A4Y1Z655_9BACL</name>
<keyword evidence="2" id="KW-0560">Oxidoreductase</keyword>
<dbReference type="AlphaFoldDB" id="A0A4Y1Z655"/>
<dbReference type="PANTHER" id="PTHR42879:SF2">
    <property type="entry name" value="3-OXOACYL-[ACYL-CARRIER-PROTEIN] REDUCTASE FABG"/>
    <property type="match status" value="1"/>
</dbReference>
<accession>A0A4Y1Z655</accession>
<protein>
    <submittedName>
        <fullName evidence="2">3-oxoacyl-[acyl-carrier protein] reductase</fullName>
        <ecNumber evidence="2">1.1.1.100</ecNumber>
    </submittedName>
</protein>
<comment type="caution">
    <text evidence="2">The sequence shown here is derived from an EMBL/GenBank/DDBJ whole genome shotgun (WGS) entry which is preliminary data.</text>
</comment>